<dbReference type="PANTHER" id="PTHR43610">
    <property type="entry name" value="BLL6696 PROTEIN"/>
    <property type="match status" value="1"/>
</dbReference>
<evidence type="ECO:0000313" key="3">
    <source>
        <dbReference type="Proteomes" id="UP000004668"/>
    </source>
</evidence>
<dbReference type="HOGENOM" id="CLU_013985_1_0_11"/>
<comment type="caution">
    <text evidence="2">The sequence shown here is derived from an EMBL/GenBank/DDBJ whole genome shotgun (WGS) entry which is preliminary data.</text>
</comment>
<reference evidence="3" key="1">
    <citation type="submission" date="2010-02" db="EMBL/GenBank/DDBJ databases">
        <title>The Genome Sequence of Prevotella oris strain C735.</title>
        <authorList>
            <consortium name="The Broad Institute Genome Sequencing Platform"/>
            <person name="Ward D."/>
            <person name="Feldgarden M."/>
            <person name="Earl A."/>
            <person name="Young S.K."/>
            <person name="Zeng Q."/>
            <person name="Koehrsen M."/>
            <person name="Alvarado L."/>
            <person name="Berlin A."/>
            <person name="Bochicchio J."/>
            <person name="Borenstein D."/>
            <person name="Chapman S.B."/>
            <person name="Chen Z."/>
            <person name="Engels R."/>
            <person name="Freedman E."/>
            <person name="Gellesch M."/>
            <person name="Goldberg J."/>
            <person name="Griggs A."/>
            <person name="Gujja S."/>
            <person name="Heilman E."/>
            <person name="Heiman D."/>
            <person name="Hepburn T."/>
            <person name="Howarth C."/>
            <person name="Jen D."/>
            <person name="Larson L."/>
            <person name="Mehta T."/>
            <person name="Park D."/>
            <person name="Pearson M."/>
            <person name="Roberts A."/>
            <person name="Saif S."/>
            <person name="Shea T."/>
            <person name="Shenoy N."/>
            <person name="Sisk P."/>
            <person name="Stolte C."/>
            <person name="Sykes S."/>
            <person name="Thomson T."/>
            <person name="Walk T."/>
            <person name="White J."/>
            <person name="Yandava C."/>
            <person name="Sibley C.D."/>
            <person name="Field T.R."/>
            <person name="Grinwis M."/>
            <person name="Eshaghurshan C.S."/>
            <person name="Surette M.G."/>
            <person name="Haas B."/>
            <person name="Nusbaum C."/>
            <person name="Birren B."/>
        </authorList>
    </citation>
    <scope>NUCLEOTIDE SEQUENCE [LARGE SCALE GENOMIC DNA]</scope>
    <source>
        <strain evidence="3">C505</strain>
    </source>
</reference>
<dbReference type="EMBL" id="ACRE02000007">
    <property type="protein sequence ID" value="EGE37602.2"/>
    <property type="molecule type" value="Genomic_DNA"/>
</dbReference>
<dbReference type="InterPro" id="IPR016181">
    <property type="entry name" value="Acyl_CoA_acyltransferase"/>
</dbReference>
<evidence type="ECO:0000313" key="2">
    <source>
        <dbReference type="EMBL" id="EGE37602.2"/>
    </source>
</evidence>
<evidence type="ECO:0000259" key="1">
    <source>
        <dbReference type="Pfam" id="PF13302"/>
    </source>
</evidence>
<name>F2UZJ8_ACTVI</name>
<dbReference type="Proteomes" id="UP000004668">
    <property type="component" value="Unassembled WGS sequence"/>
</dbReference>
<dbReference type="eggNOG" id="COG1670">
    <property type="taxonomic scope" value="Bacteria"/>
</dbReference>
<reference evidence="2 3" key="2">
    <citation type="submission" date="2011-10" db="EMBL/GenBank/DDBJ databases">
        <title>The Genome Sequence of Actinomyces viscosus C505.</title>
        <authorList>
            <consortium name="The Broad Institute Genome Sequencing Platform"/>
            <consortium name="The Broad Institute Genome Sequencing Center for Infectious Disease"/>
            <person name="Earl A."/>
            <person name="Ward D."/>
            <person name="Feldgarden M."/>
            <person name="Gevers D."/>
            <person name="Sibley C.D."/>
            <person name="Field T.R."/>
            <person name="Grinwis M."/>
            <person name="Eshaghurshan C.S."/>
            <person name="Surette M.G."/>
            <person name="Young S.K."/>
            <person name="Zeng Q."/>
            <person name="Gargeya S."/>
            <person name="Fitzgerald M."/>
            <person name="Haas B."/>
            <person name="Abouelleil A."/>
            <person name="Alvarado L."/>
            <person name="Arachchi H.M."/>
            <person name="Berlin A."/>
            <person name="Brown A."/>
            <person name="Chapman S.B."/>
            <person name="Chen Z."/>
            <person name="Dunbar C."/>
            <person name="Freedman E."/>
            <person name="Gearin G."/>
            <person name="Goldberg J."/>
            <person name="Griggs A."/>
            <person name="Gujja S."/>
            <person name="Heiman D."/>
            <person name="Howarth C."/>
            <person name="Larson L."/>
            <person name="Lui A."/>
            <person name="MacDonald P.J.P."/>
            <person name="Montmayeur A."/>
            <person name="Murphy C."/>
            <person name="Neiman D."/>
            <person name="Pearson M."/>
            <person name="Priest M."/>
            <person name="Roberts A."/>
            <person name="Saif S."/>
            <person name="Shea T."/>
            <person name="Shenoy N."/>
            <person name="Sisk P."/>
            <person name="Stolte C."/>
            <person name="Sykes S."/>
            <person name="Wortman J."/>
            <person name="Nusbaum C."/>
            <person name="Birren B."/>
        </authorList>
    </citation>
    <scope>NUCLEOTIDE SEQUENCE [LARGE SCALE GENOMIC DNA]</scope>
    <source>
        <strain evidence="2 3">C505</strain>
    </source>
</reference>
<gene>
    <name evidence="2" type="ORF">HMPREF0059_01872</name>
</gene>
<sequence length="234" mass="25160">MLRRPGGDCATAVMIDTMSITESHVPSPVLTCGVLEGGIVRLEPLTPEHVPGLQLAAEAAATSPFATVPTPETVEDYVSRSLARRDTGTYAPFAQVEVATGRVVGHTAYLTPRWMPGGRLFAVEVGSSWLSPIVRGTAINPAAKLLLLTQAFEDWGVDRVDIKTDARNEVARGAIAALGATFEGILRAWQPSLAPGEEGRTRDTAMFAITPQQWPEVRTRLVERIEKRSTSSKG</sequence>
<dbReference type="SUPFAM" id="SSF55729">
    <property type="entry name" value="Acyl-CoA N-acyltransferases (Nat)"/>
    <property type="match status" value="1"/>
</dbReference>
<dbReference type="Gene3D" id="3.40.630.30">
    <property type="match status" value="1"/>
</dbReference>
<organism evidence="2 3">
    <name type="scientific">Actinomyces viscosus C505</name>
    <dbReference type="NCBI Taxonomy" id="562973"/>
    <lineage>
        <taxon>Bacteria</taxon>
        <taxon>Bacillati</taxon>
        <taxon>Actinomycetota</taxon>
        <taxon>Actinomycetes</taxon>
        <taxon>Actinomycetales</taxon>
        <taxon>Actinomycetaceae</taxon>
        <taxon>Actinomyces</taxon>
    </lineage>
</organism>
<dbReference type="GO" id="GO:0016747">
    <property type="term" value="F:acyltransferase activity, transferring groups other than amino-acyl groups"/>
    <property type="evidence" value="ECO:0007669"/>
    <property type="project" value="InterPro"/>
</dbReference>
<accession>F2UZJ8</accession>
<dbReference type="Pfam" id="PF13302">
    <property type="entry name" value="Acetyltransf_3"/>
    <property type="match status" value="1"/>
</dbReference>
<feature type="domain" description="N-acetyltransferase" evidence="1">
    <location>
        <begin position="41"/>
        <end position="180"/>
    </location>
</feature>
<dbReference type="AlphaFoldDB" id="F2UZJ8"/>
<proteinExistence type="predicted"/>
<protein>
    <recommendedName>
        <fullName evidence="1">N-acetyltransferase domain-containing protein</fullName>
    </recommendedName>
</protein>
<dbReference type="PANTHER" id="PTHR43610:SF1">
    <property type="entry name" value="N-ACETYLTRANSFERASE DOMAIN-CONTAINING PROTEIN"/>
    <property type="match status" value="1"/>
</dbReference>
<dbReference type="InterPro" id="IPR000182">
    <property type="entry name" value="GNAT_dom"/>
</dbReference>